<dbReference type="AlphaFoldDB" id="A0A558CV95"/>
<dbReference type="InterPro" id="IPR038530">
    <property type="entry name" value="NiFe-hyd_HybE_sf"/>
</dbReference>
<sequence length="199" mass="22410">MNQSDLKKVVDDLEAVFSLIEQQRMVDVPILNSALRVKAVGFIAWDNGFLGVLITPWFMNLMFLGLLNEGESDARLPGEKVMRVFPSGAYEFIVGEEPGIGCYQACSLFSPMQQFHSQALAEETAEAIMQGLMQAENRSEITTHSREIEQAWYGETDEAQDKTAERDESDKDLPSLSERLDTPLSRRELLTGLFAEKRE</sequence>
<comment type="similarity">
    <text evidence="1">Belongs to the HupJ family.</text>
</comment>
<proteinExistence type="inferred from homology"/>
<dbReference type="Pfam" id="PF11939">
    <property type="entry name" value="NiFe-hyd_HybE"/>
    <property type="match status" value="1"/>
</dbReference>
<dbReference type="Gene3D" id="3.30.1460.40">
    <property type="entry name" value="[NiFe]-hydrogenase assembly chaperone, HybE"/>
    <property type="match status" value="1"/>
</dbReference>
<dbReference type="EMBL" id="VMRY01000066">
    <property type="protein sequence ID" value="TVT52643.1"/>
    <property type="molecule type" value="Genomic_DNA"/>
</dbReference>
<gene>
    <name evidence="3" type="primary">hybE</name>
    <name evidence="3" type="ORF">FHK82_13015</name>
</gene>
<evidence type="ECO:0000256" key="2">
    <source>
        <dbReference type="SAM" id="MobiDB-lite"/>
    </source>
</evidence>
<dbReference type="NCBIfam" id="TIGR03993">
    <property type="entry name" value="hydrog_HybE"/>
    <property type="match status" value="1"/>
</dbReference>
<feature type="region of interest" description="Disordered" evidence="2">
    <location>
        <begin position="148"/>
        <end position="184"/>
    </location>
</feature>
<protein>
    <submittedName>
        <fullName evidence="3">[NiFe]-hydrogenase assembly chaperone HybE</fullName>
    </submittedName>
</protein>
<dbReference type="Proteomes" id="UP000317355">
    <property type="component" value="Unassembled WGS sequence"/>
</dbReference>
<organism evidence="3 4">
    <name type="scientific">Sedimenticola thiotaurini</name>
    <dbReference type="NCBI Taxonomy" id="1543721"/>
    <lineage>
        <taxon>Bacteria</taxon>
        <taxon>Pseudomonadati</taxon>
        <taxon>Pseudomonadota</taxon>
        <taxon>Gammaproteobacteria</taxon>
        <taxon>Chromatiales</taxon>
        <taxon>Sedimenticolaceae</taxon>
        <taxon>Sedimenticola</taxon>
    </lineage>
</organism>
<evidence type="ECO:0000313" key="4">
    <source>
        <dbReference type="Proteomes" id="UP000317355"/>
    </source>
</evidence>
<reference evidence="3 4" key="1">
    <citation type="submission" date="2019-07" db="EMBL/GenBank/DDBJ databases">
        <title>The pathways for chlorine oxyanion respiration interact through the shared metabolite chlorate.</title>
        <authorList>
            <person name="Barnum T.P."/>
            <person name="Cheng Y."/>
            <person name="Hill K.A."/>
            <person name="Lucas L.N."/>
            <person name="Carlson H.K."/>
            <person name="Coates J.D."/>
        </authorList>
    </citation>
    <scope>NUCLEOTIDE SEQUENCE [LARGE SCALE GENOMIC DNA]</scope>
    <source>
        <strain evidence="3">BK-3</strain>
    </source>
</reference>
<evidence type="ECO:0000313" key="3">
    <source>
        <dbReference type="EMBL" id="TVT52643.1"/>
    </source>
</evidence>
<feature type="compositionally biased region" description="Basic and acidic residues" evidence="2">
    <location>
        <begin position="159"/>
        <end position="184"/>
    </location>
</feature>
<accession>A0A558CV95</accession>
<comment type="caution">
    <text evidence="3">The sequence shown here is derived from an EMBL/GenBank/DDBJ whole genome shotgun (WGS) entry which is preliminary data.</text>
</comment>
<evidence type="ECO:0000256" key="1">
    <source>
        <dbReference type="ARBA" id="ARBA00006532"/>
    </source>
</evidence>
<dbReference type="InterPro" id="IPR023994">
    <property type="entry name" value="NiFe-hyd_HybE"/>
</dbReference>
<name>A0A558CV95_9GAMM</name>